<accession>A0A8J3AUL2</accession>
<proteinExistence type="predicted"/>
<evidence type="ECO:0000256" key="1">
    <source>
        <dbReference type="SAM" id="Phobius"/>
    </source>
</evidence>
<comment type="caution">
    <text evidence="2">The sequence shown here is derived from an EMBL/GenBank/DDBJ whole genome shotgun (WGS) entry which is preliminary data.</text>
</comment>
<keyword evidence="1" id="KW-0472">Membrane</keyword>
<evidence type="ECO:0000313" key="3">
    <source>
        <dbReference type="Proteomes" id="UP000642180"/>
    </source>
</evidence>
<reference evidence="3" key="1">
    <citation type="journal article" date="2019" name="Int. J. Syst. Evol. Microbiol.">
        <title>The Global Catalogue of Microorganisms (GCM) 10K type strain sequencing project: providing services to taxonomists for standard genome sequencing and annotation.</title>
        <authorList>
            <consortium name="The Broad Institute Genomics Platform"/>
            <consortium name="The Broad Institute Genome Sequencing Center for Infectious Disease"/>
            <person name="Wu L."/>
            <person name="Ma J."/>
        </authorList>
    </citation>
    <scope>NUCLEOTIDE SEQUENCE [LARGE SCALE GENOMIC DNA]</scope>
    <source>
        <strain evidence="3">CCM 2767</strain>
    </source>
</reference>
<keyword evidence="1" id="KW-0812">Transmembrane</keyword>
<organism evidence="2 3">
    <name type="scientific">Oxalicibacterium faecigallinarum</name>
    <dbReference type="NCBI Taxonomy" id="573741"/>
    <lineage>
        <taxon>Bacteria</taxon>
        <taxon>Pseudomonadati</taxon>
        <taxon>Pseudomonadota</taxon>
        <taxon>Betaproteobacteria</taxon>
        <taxon>Burkholderiales</taxon>
        <taxon>Oxalobacteraceae</taxon>
        <taxon>Oxalicibacterium</taxon>
    </lineage>
</organism>
<protein>
    <submittedName>
        <fullName evidence="2">Uncharacterized protein</fullName>
    </submittedName>
</protein>
<keyword evidence="1" id="KW-1133">Transmembrane helix</keyword>
<name>A0A8J3AUL2_9BURK</name>
<dbReference type="Proteomes" id="UP000642180">
    <property type="component" value="Unassembled WGS sequence"/>
</dbReference>
<dbReference type="AlphaFoldDB" id="A0A8J3AUL2"/>
<gene>
    <name evidence="2" type="ORF">GCM10008066_28190</name>
</gene>
<feature type="transmembrane region" description="Helical" evidence="1">
    <location>
        <begin position="12"/>
        <end position="32"/>
    </location>
</feature>
<sequence length="103" mass="12226">MQRQFHMTELILNYRLELVIAIFVVIAAIWLWQSMRFTSSRHRSQERADTNNQLSYDYLVWKLDGNVELADELIRIEREKNGSSLKQAIDQVNKEIAKDTEKN</sequence>
<dbReference type="EMBL" id="BMDI01000003">
    <property type="protein sequence ID" value="GGI21263.1"/>
    <property type="molecule type" value="Genomic_DNA"/>
</dbReference>
<keyword evidence="3" id="KW-1185">Reference proteome</keyword>
<evidence type="ECO:0000313" key="2">
    <source>
        <dbReference type="EMBL" id="GGI21263.1"/>
    </source>
</evidence>